<proteinExistence type="inferred from homology"/>
<evidence type="ECO:0000256" key="4">
    <source>
        <dbReference type="ARBA" id="ARBA00022777"/>
    </source>
</evidence>
<evidence type="ECO:0000256" key="3">
    <source>
        <dbReference type="ARBA" id="ARBA00022741"/>
    </source>
</evidence>
<dbReference type="Proteomes" id="UP001524473">
    <property type="component" value="Unassembled WGS sequence"/>
</dbReference>
<evidence type="ECO:0000313" key="9">
    <source>
        <dbReference type="EMBL" id="MCQ4840047.1"/>
    </source>
</evidence>
<evidence type="ECO:0000256" key="6">
    <source>
        <dbReference type="ARBA" id="ARBA00022969"/>
    </source>
</evidence>
<evidence type="ECO:0000256" key="1">
    <source>
        <dbReference type="ARBA" id="ARBA00022527"/>
    </source>
</evidence>
<comment type="catalytic activity">
    <reaction evidence="7">
        <text>L-seryl-[protein] + ATP = O-phospho-L-seryl-[protein] + ADP + H(+)</text>
        <dbReference type="Rhea" id="RHEA:17989"/>
        <dbReference type="Rhea" id="RHEA-COMP:9863"/>
        <dbReference type="Rhea" id="RHEA-COMP:11604"/>
        <dbReference type="ChEBI" id="CHEBI:15378"/>
        <dbReference type="ChEBI" id="CHEBI:29999"/>
        <dbReference type="ChEBI" id="CHEBI:30616"/>
        <dbReference type="ChEBI" id="CHEBI:83421"/>
        <dbReference type="ChEBI" id="CHEBI:456216"/>
        <dbReference type="EC" id="2.7.11.1"/>
    </reaction>
</comment>
<keyword evidence="6 7" id="KW-0749">Sporulation</keyword>
<dbReference type="PANTHER" id="PTHR35526:SF3">
    <property type="entry name" value="ANTI-SIGMA-F FACTOR RSBW"/>
    <property type="match status" value="1"/>
</dbReference>
<organism evidence="9 10">
    <name type="scientific">Neglectibacter timonensis</name>
    <dbReference type="NCBI Taxonomy" id="1776382"/>
    <lineage>
        <taxon>Bacteria</taxon>
        <taxon>Bacillati</taxon>
        <taxon>Bacillota</taxon>
        <taxon>Clostridia</taxon>
        <taxon>Eubacteriales</taxon>
        <taxon>Oscillospiraceae</taxon>
        <taxon>Neglectibacter</taxon>
    </lineage>
</organism>
<evidence type="ECO:0000259" key="8">
    <source>
        <dbReference type="SMART" id="SM00387"/>
    </source>
</evidence>
<dbReference type="SMART" id="SM00387">
    <property type="entry name" value="HATPase_c"/>
    <property type="match status" value="1"/>
</dbReference>
<dbReference type="InterPro" id="IPR003594">
    <property type="entry name" value="HATPase_dom"/>
</dbReference>
<dbReference type="Pfam" id="PF13581">
    <property type="entry name" value="HATPase_c_2"/>
    <property type="match status" value="1"/>
</dbReference>
<dbReference type="NCBIfam" id="TIGR01925">
    <property type="entry name" value="spIIAB"/>
    <property type="match status" value="1"/>
</dbReference>
<dbReference type="PANTHER" id="PTHR35526">
    <property type="entry name" value="ANTI-SIGMA-F FACTOR RSBW-RELATED"/>
    <property type="match status" value="1"/>
</dbReference>
<dbReference type="HAMAP" id="MF_00637">
    <property type="entry name" value="Anti_sigma_F"/>
    <property type="match status" value="1"/>
</dbReference>
<dbReference type="RefSeq" id="WP_066867001.1">
    <property type="nucleotide sequence ID" value="NZ_CABKVV010000014.1"/>
</dbReference>
<keyword evidence="3 7" id="KW-0547">Nucleotide-binding</keyword>
<sequence length="143" mass="15330">MKPVNKAEISFPSNSVNEGFARAAVSAFLAQLDPTVADLTDLKTAVSEAVTNSIVHGYRDAIGTVYISVKLFENGKTVVRVRDKGCGIPDIEQAMEPLYTTGGEERAGLGFAVMQSFCDSVRVTSSVGKGTSVTLTKYFETKR</sequence>
<gene>
    <name evidence="7 9" type="primary">spoIIAB</name>
    <name evidence="9" type="ORF">NE695_08975</name>
</gene>
<evidence type="ECO:0000256" key="7">
    <source>
        <dbReference type="HAMAP-Rule" id="MF_00637"/>
    </source>
</evidence>
<protein>
    <recommendedName>
        <fullName evidence="7">Anti-sigma F factor</fullName>
        <ecNumber evidence="7">2.7.11.1</ecNumber>
    </recommendedName>
    <alternativeName>
        <fullName evidence="7">Stage II sporulation protein AB</fullName>
    </alternativeName>
</protein>
<keyword evidence="4 7" id="KW-0418">Kinase</keyword>
<evidence type="ECO:0000313" key="10">
    <source>
        <dbReference type="Proteomes" id="UP001524473"/>
    </source>
</evidence>
<comment type="caution">
    <text evidence="9">The sequence shown here is derived from an EMBL/GenBank/DDBJ whole genome shotgun (WGS) entry which is preliminary data.</text>
</comment>
<accession>A0ABT1RZD7</accession>
<evidence type="ECO:0000256" key="2">
    <source>
        <dbReference type="ARBA" id="ARBA00022679"/>
    </source>
</evidence>
<dbReference type="EMBL" id="JANFZH010000018">
    <property type="protein sequence ID" value="MCQ4840047.1"/>
    <property type="molecule type" value="Genomic_DNA"/>
</dbReference>
<dbReference type="InterPro" id="IPR050267">
    <property type="entry name" value="Anti-sigma-factor_SerPK"/>
</dbReference>
<dbReference type="SUPFAM" id="SSF55874">
    <property type="entry name" value="ATPase domain of HSP90 chaperone/DNA topoisomerase II/histidine kinase"/>
    <property type="match status" value="1"/>
</dbReference>
<keyword evidence="10" id="KW-1185">Reference proteome</keyword>
<comment type="similarity">
    <text evidence="7">Belongs to the anti-sigma-factor family.</text>
</comment>
<dbReference type="GeneID" id="90533692"/>
<keyword evidence="1 7" id="KW-0723">Serine/threonine-protein kinase</keyword>
<keyword evidence="2 7" id="KW-0808">Transferase</keyword>
<comment type="function">
    <text evidence="7">Binds to sigma F and blocks its ability to form an RNA polymerase holoenzyme (E-sigma F). Phosphorylates SpoIIAA on a serine residue. This phosphorylation may enable SpoIIAA to act as an anti-anti-sigma factor that counteracts SpoIIAB and thus releases sigma F from inhibition.</text>
</comment>
<dbReference type="EC" id="2.7.11.1" evidence="7"/>
<dbReference type="Gene3D" id="3.30.565.10">
    <property type="entry name" value="Histidine kinase-like ATPase, C-terminal domain"/>
    <property type="match status" value="1"/>
</dbReference>
<feature type="domain" description="Histidine kinase/HSP90-like ATPase" evidence="8">
    <location>
        <begin position="37"/>
        <end position="141"/>
    </location>
</feature>
<dbReference type="InterPro" id="IPR036890">
    <property type="entry name" value="HATPase_C_sf"/>
</dbReference>
<reference evidence="9 10" key="1">
    <citation type="submission" date="2022-06" db="EMBL/GenBank/DDBJ databases">
        <title>Isolation of gut microbiota from human fecal samples.</title>
        <authorList>
            <person name="Pamer E.G."/>
            <person name="Barat B."/>
            <person name="Waligurski E."/>
            <person name="Medina S."/>
            <person name="Paddock L."/>
            <person name="Mostad J."/>
        </authorList>
    </citation>
    <scope>NUCLEOTIDE SEQUENCE [LARGE SCALE GENOMIC DNA]</scope>
    <source>
        <strain evidence="9 10">DFI.9.73</strain>
    </source>
</reference>
<keyword evidence="5 7" id="KW-0067">ATP-binding</keyword>
<dbReference type="GO" id="GO:0004674">
    <property type="term" value="F:protein serine/threonine kinase activity"/>
    <property type="evidence" value="ECO:0007669"/>
    <property type="project" value="UniProtKB-EC"/>
</dbReference>
<dbReference type="InterPro" id="IPR010194">
    <property type="entry name" value="Anti-sigma_F"/>
</dbReference>
<evidence type="ECO:0000256" key="5">
    <source>
        <dbReference type="ARBA" id="ARBA00022840"/>
    </source>
</evidence>
<comment type="catalytic activity">
    <reaction evidence="7">
        <text>L-threonyl-[protein] + ATP = O-phospho-L-threonyl-[protein] + ADP + H(+)</text>
        <dbReference type="Rhea" id="RHEA:46608"/>
        <dbReference type="Rhea" id="RHEA-COMP:11060"/>
        <dbReference type="Rhea" id="RHEA-COMP:11605"/>
        <dbReference type="ChEBI" id="CHEBI:15378"/>
        <dbReference type="ChEBI" id="CHEBI:30013"/>
        <dbReference type="ChEBI" id="CHEBI:30616"/>
        <dbReference type="ChEBI" id="CHEBI:61977"/>
        <dbReference type="ChEBI" id="CHEBI:456216"/>
        <dbReference type="EC" id="2.7.11.1"/>
    </reaction>
</comment>
<name>A0ABT1RZD7_9FIRM</name>